<sequence>MTVVFNTNIIIDILAQRQPFYSDSFQSMRICNGESMTACITSNTVTDIAYILHRYGHGKVQIKEILLKLFSLVEILAVDSADCRNAVLSSIEDFEDSVLIECAFRHKANYIITRNINDYTAAKLEAITPKDFINMSKLR</sequence>
<dbReference type="eggNOG" id="COG1848">
    <property type="taxonomic scope" value="Bacteria"/>
</dbReference>
<feature type="domain" description="PIN" evidence="1">
    <location>
        <begin position="3"/>
        <end position="116"/>
    </location>
</feature>
<dbReference type="Gene3D" id="3.40.50.1010">
    <property type="entry name" value="5'-nuclease"/>
    <property type="match status" value="1"/>
</dbReference>
<evidence type="ECO:0000259" key="1">
    <source>
        <dbReference type="Pfam" id="PF13470"/>
    </source>
</evidence>
<dbReference type="RefSeq" id="WP_013757481.1">
    <property type="nucleotide sequence ID" value="NC_015500.1"/>
</dbReference>
<reference evidence="3" key="1">
    <citation type="submission" date="2011-04" db="EMBL/GenBank/DDBJ databases">
        <title>The complete genome of Treponema brennaborense DSM 12168.</title>
        <authorList>
            <person name="Lucas S."/>
            <person name="Han J."/>
            <person name="Lapidus A."/>
            <person name="Bruce D."/>
            <person name="Goodwin L."/>
            <person name="Pitluck S."/>
            <person name="Peters L."/>
            <person name="Kyrpides N."/>
            <person name="Mavromatis K."/>
            <person name="Ivanova N."/>
            <person name="Mikhailova N."/>
            <person name="Pagani I."/>
            <person name="Teshima H."/>
            <person name="Detter J.C."/>
            <person name="Tapia R."/>
            <person name="Han C."/>
            <person name="Land M."/>
            <person name="Hauser L."/>
            <person name="Markowitz V."/>
            <person name="Cheng J.-F."/>
            <person name="Hugenholtz P."/>
            <person name="Woyke T."/>
            <person name="Wu D."/>
            <person name="Gronow S."/>
            <person name="Wellnitz S."/>
            <person name="Brambilla E."/>
            <person name="Klenk H.-P."/>
            <person name="Eisen J.A."/>
        </authorList>
    </citation>
    <scope>NUCLEOTIDE SEQUENCE [LARGE SCALE GENOMIC DNA]</scope>
    <source>
        <strain evidence="3">DSM 12168 / CIP 105900 / DD5/3</strain>
    </source>
</reference>
<evidence type="ECO:0000313" key="3">
    <source>
        <dbReference type="Proteomes" id="UP000006546"/>
    </source>
</evidence>
<proteinExistence type="predicted"/>
<dbReference type="InterPro" id="IPR029060">
    <property type="entry name" value="PIN-like_dom_sf"/>
</dbReference>
<dbReference type="InterPro" id="IPR002716">
    <property type="entry name" value="PIN_dom"/>
</dbReference>
<dbReference type="AlphaFoldDB" id="F4LMX6"/>
<dbReference type="Proteomes" id="UP000006546">
    <property type="component" value="Chromosome"/>
</dbReference>
<organism evidence="2 3">
    <name type="scientific">Treponema brennaborense (strain DSM 12168 / CIP 105900 / DD5/3)</name>
    <dbReference type="NCBI Taxonomy" id="906968"/>
    <lineage>
        <taxon>Bacteria</taxon>
        <taxon>Pseudomonadati</taxon>
        <taxon>Spirochaetota</taxon>
        <taxon>Spirochaetia</taxon>
        <taxon>Spirochaetales</taxon>
        <taxon>Treponemataceae</taxon>
        <taxon>Treponema</taxon>
    </lineage>
</organism>
<dbReference type="STRING" id="906968.Trebr_0315"/>
<dbReference type="OrthoDB" id="9787727at2"/>
<protein>
    <submittedName>
        <fullName evidence="2">PilT domain-containing protein</fullName>
    </submittedName>
</protein>
<dbReference type="HOGENOM" id="CLU_124456_3_0_12"/>
<gene>
    <name evidence="2" type="ordered locus">Trebr_0315</name>
</gene>
<dbReference type="Pfam" id="PF13470">
    <property type="entry name" value="PIN_3"/>
    <property type="match status" value="1"/>
</dbReference>
<dbReference type="SUPFAM" id="SSF88723">
    <property type="entry name" value="PIN domain-like"/>
    <property type="match status" value="1"/>
</dbReference>
<keyword evidence="3" id="KW-1185">Reference proteome</keyword>
<name>F4LMX6_TREBD</name>
<accession>F4LMX6</accession>
<dbReference type="EMBL" id="CP002696">
    <property type="protein sequence ID" value="AEE15762.1"/>
    <property type="molecule type" value="Genomic_DNA"/>
</dbReference>
<evidence type="ECO:0000313" key="2">
    <source>
        <dbReference type="EMBL" id="AEE15762.1"/>
    </source>
</evidence>
<dbReference type="KEGG" id="tbe:Trebr_0315"/>